<feature type="region of interest" description="Disordered" evidence="2">
    <location>
        <begin position="588"/>
        <end position="612"/>
    </location>
</feature>
<accession>A0AAW1T9J7</accession>
<feature type="region of interest" description="Disordered" evidence="2">
    <location>
        <begin position="203"/>
        <end position="231"/>
    </location>
</feature>
<evidence type="ECO:0000313" key="4">
    <source>
        <dbReference type="Proteomes" id="UP001485043"/>
    </source>
</evidence>
<keyword evidence="1" id="KW-0175">Coiled coil</keyword>
<feature type="coiled-coil region" evidence="1">
    <location>
        <begin position="367"/>
        <end position="428"/>
    </location>
</feature>
<feature type="coiled-coil region" evidence="1">
    <location>
        <begin position="102"/>
        <end position="175"/>
    </location>
</feature>
<dbReference type="Proteomes" id="UP001485043">
    <property type="component" value="Unassembled WGS sequence"/>
</dbReference>
<comment type="caution">
    <text evidence="3">The sequence shown here is derived from an EMBL/GenBank/DDBJ whole genome shotgun (WGS) entry which is preliminary data.</text>
</comment>
<gene>
    <name evidence="3" type="ORF">WJX84_006063</name>
</gene>
<proteinExistence type="predicted"/>
<dbReference type="EMBL" id="JALJOV010000233">
    <property type="protein sequence ID" value="KAK9865608.1"/>
    <property type="molecule type" value="Genomic_DNA"/>
</dbReference>
<keyword evidence="4" id="KW-1185">Reference proteome</keyword>
<evidence type="ECO:0000313" key="3">
    <source>
        <dbReference type="EMBL" id="KAK9865608.1"/>
    </source>
</evidence>
<evidence type="ECO:0000256" key="2">
    <source>
        <dbReference type="SAM" id="MobiDB-lite"/>
    </source>
</evidence>
<feature type="region of interest" description="Disordered" evidence="2">
    <location>
        <begin position="554"/>
        <end position="576"/>
    </location>
</feature>
<feature type="region of interest" description="Disordered" evidence="2">
    <location>
        <begin position="244"/>
        <end position="264"/>
    </location>
</feature>
<dbReference type="AlphaFoldDB" id="A0AAW1T9J7"/>
<organism evidence="3 4">
    <name type="scientific">Apatococcus fuscideae</name>
    <dbReference type="NCBI Taxonomy" id="2026836"/>
    <lineage>
        <taxon>Eukaryota</taxon>
        <taxon>Viridiplantae</taxon>
        <taxon>Chlorophyta</taxon>
        <taxon>core chlorophytes</taxon>
        <taxon>Trebouxiophyceae</taxon>
        <taxon>Chlorellales</taxon>
        <taxon>Chlorellaceae</taxon>
        <taxon>Apatococcus</taxon>
    </lineage>
</organism>
<feature type="compositionally biased region" description="Low complexity" evidence="2">
    <location>
        <begin position="558"/>
        <end position="569"/>
    </location>
</feature>
<reference evidence="3 4" key="1">
    <citation type="journal article" date="2024" name="Nat. Commun.">
        <title>Phylogenomics reveals the evolutionary origins of lichenization in chlorophyte algae.</title>
        <authorList>
            <person name="Puginier C."/>
            <person name="Libourel C."/>
            <person name="Otte J."/>
            <person name="Skaloud P."/>
            <person name="Haon M."/>
            <person name="Grisel S."/>
            <person name="Petersen M."/>
            <person name="Berrin J.G."/>
            <person name="Delaux P.M."/>
            <person name="Dal Grande F."/>
            <person name="Keller J."/>
        </authorList>
    </citation>
    <scope>NUCLEOTIDE SEQUENCE [LARGE SCALE GENOMIC DNA]</scope>
    <source>
        <strain evidence="3 4">SAG 2523</strain>
    </source>
</reference>
<sequence>MASTAVLGVQALWGRPGKAADPAQEDFLKALSQPLILAHPLQAVLETIVSQTRKHGTDIVQLSDKCAELSENSDGCVAQMGQSQAAFRKQLAGLEAKMEAGERGLLMKIQELTEKLEQQSQQLQESRASLNGLQTGFEQKLIGPANSLNALHASHEAAQRRIMQIETDLQNTQSAAMPQEADASTGLLASVLGVDLQLMRQHAASGMPSGQGHPQLPEPTLQAPGATHSPHQWLLDPEEVKIRIPSGAPLSPRPSVPASQGEQPGAAVQAAMQQLLQKGGLLAEIRRELGATNASFQYVQGQMMGFHGTMSALQSTLGEQRRAMQHLQTTVPTRAPRSEAPTYADMQAAEEDSRSAKRACLAMDTQIASLERAMDRVRKDLQMLLARSQDRVEAKSVTAALEQLQHKAAGLSRVAEDHQAQLVELQEDRSGHALEQLVDAARKAAVTASLKAWQEAQAQHDEGLLHDREALKAAAVRFRCLSCNSEVEGTRPLPLGPLPSRQGLLPAAPHLHSAMHQPSIGPGLRLGMEEASSEVLHLGLLSGVRAYQPPVTRPFSPPSAATARPSTSSIGTEANAAKLVPLRGLKEPMLPQLPGRHSASPPQAPKGKHGPADTAAGFMHSSQVLEVPPMREGTHSIGIAAMRGSVVMGPQPLRPTTAPPRFAPASISTSGGWGVPHRRADLHDVTQGLYVGGPEVTSIRVNLASAVPQSDPMSCEQRQLQTMQAQEAPFRIPTGPVTLDAPDSLTGAGPARLTDSTALVNPLISESL</sequence>
<evidence type="ECO:0000256" key="1">
    <source>
        <dbReference type="SAM" id="Coils"/>
    </source>
</evidence>
<name>A0AAW1T9J7_9CHLO</name>
<protein>
    <submittedName>
        <fullName evidence="3">Uncharacterized protein</fullName>
    </submittedName>
</protein>